<accession>D2W566</accession>
<evidence type="ECO:0000256" key="1">
    <source>
        <dbReference type="SAM" id="MobiDB-lite"/>
    </source>
</evidence>
<dbReference type="GeneID" id="8847967"/>
<dbReference type="InParanoid" id="D2W566"/>
<feature type="compositionally biased region" description="Low complexity" evidence="1">
    <location>
        <begin position="74"/>
        <end position="92"/>
    </location>
</feature>
<protein>
    <submittedName>
        <fullName evidence="2">Predicted protein</fullName>
    </submittedName>
</protein>
<gene>
    <name evidence="2" type="ORF">NAEGRDRAFT_76555</name>
</gene>
<evidence type="ECO:0000313" key="3">
    <source>
        <dbReference type="Proteomes" id="UP000006671"/>
    </source>
</evidence>
<feature type="compositionally biased region" description="Polar residues" evidence="1">
    <location>
        <begin position="42"/>
        <end position="53"/>
    </location>
</feature>
<evidence type="ECO:0000313" key="2">
    <source>
        <dbReference type="EMBL" id="EFC35786.1"/>
    </source>
</evidence>
<proteinExistence type="predicted"/>
<keyword evidence="3" id="KW-1185">Reference proteome</keyword>
<reference evidence="2 3" key="1">
    <citation type="journal article" date="2010" name="Cell">
        <title>The genome of Naegleria gruberi illuminates early eukaryotic versatility.</title>
        <authorList>
            <person name="Fritz-Laylin L.K."/>
            <person name="Prochnik S.E."/>
            <person name="Ginger M.L."/>
            <person name="Dacks J.B."/>
            <person name="Carpenter M.L."/>
            <person name="Field M.C."/>
            <person name="Kuo A."/>
            <person name="Paredez A."/>
            <person name="Chapman J."/>
            <person name="Pham J."/>
            <person name="Shu S."/>
            <person name="Neupane R."/>
            <person name="Cipriano M."/>
            <person name="Mancuso J."/>
            <person name="Tu H."/>
            <person name="Salamov A."/>
            <person name="Lindquist E."/>
            <person name="Shapiro H."/>
            <person name="Lucas S."/>
            <person name="Grigoriev I.V."/>
            <person name="Cande W.Z."/>
            <person name="Fulton C."/>
            <person name="Rokhsar D.S."/>
            <person name="Dawson S.C."/>
        </authorList>
    </citation>
    <scope>NUCLEOTIDE SEQUENCE [LARGE SCALE GENOMIC DNA]</scope>
    <source>
        <strain evidence="2 3">NEG-M</strain>
    </source>
</reference>
<dbReference type="KEGG" id="ngr:NAEGRDRAFT_76555"/>
<feature type="region of interest" description="Disordered" evidence="1">
    <location>
        <begin position="1"/>
        <end position="105"/>
    </location>
</feature>
<feature type="non-terminal residue" evidence="2">
    <location>
        <position position="105"/>
    </location>
</feature>
<sequence length="105" mass="11383">MNIELNDTSPATVDKTNSSNNFLDAHNDVLSGSSLDIHHHPNSPTFADHQPTSPSSPPSGVKYREDFTIDIEAAKQSASKSTTSRSKTVSSLKSRDSDIIFTIHT</sequence>
<dbReference type="VEuPathDB" id="AmoebaDB:NAEGRDRAFT_76555"/>
<organism evidence="3">
    <name type="scientific">Naegleria gruberi</name>
    <name type="common">Amoeba</name>
    <dbReference type="NCBI Taxonomy" id="5762"/>
    <lineage>
        <taxon>Eukaryota</taxon>
        <taxon>Discoba</taxon>
        <taxon>Heterolobosea</taxon>
        <taxon>Tetramitia</taxon>
        <taxon>Eutetramitia</taxon>
        <taxon>Vahlkampfiidae</taxon>
        <taxon>Naegleria</taxon>
    </lineage>
</organism>
<dbReference type="EMBL" id="GG739026">
    <property type="protein sequence ID" value="EFC35786.1"/>
    <property type="molecule type" value="Genomic_DNA"/>
</dbReference>
<dbReference type="AlphaFoldDB" id="D2W566"/>
<name>D2W566_NAEGR</name>
<dbReference type="RefSeq" id="XP_002668530.1">
    <property type="nucleotide sequence ID" value="XM_002668484.1"/>
</dbReference>
<dbReference type="Proteomes" id="UP000006671">
    <property type="component" value="Unassembled WGS sequence"/>
</dbReference>
<feature type="compositionally biased region" description="Polar residues" evidence="1">
    <location>
        <begin position="1"/>
        <end position="22"/>
    </location>
</feature>